<dbReference type="OMA" id="IMIICAH"/>
<dbReference type="EMBL" id="LNIX01000007">
    <property type="protein sequence ID" value="OXA51904.1"/>
    <property type="molecule type" value="Genomic_DNA"/>
</dbReference>
<feature type="transmembrane region" description="Helical" evidence="1">
    <location>
        <begin position="259"/>
        <end position="283"/>
    </location>
</feature>
<accession>A0A226E4E9</accession>
<proteinExistence type="predicted"/>
<feature type="transmembrane region" description="Helical" evidence="1">
    <location>
        <begin position="160"/>
        <end position="180"/>
    </location>
</feature>
<evidence type="ECO:0000256" key="1">
    <source>
        <dbReference type="SAM" id="Phobius"/>
    </source>
</evidence>
<keyword evidence="3" id="KW-1185">Reference proteome</keyword>
<evidence type="ECO:0000313" key="3">
    <source>
        <dbReference type="Proteomes" id="UP000198287"/>
    </source>
</evidence>
<name>A0A226E4E9_FOLCA</name>
<comment type="caution">
    <text evidence="2">The sequence shown here is derived from an EMBL/GenBank/DDBJ whole genome shotgun (WGS) entry which is preliminary data.</text>
</comment>
<evidence type="ECO:0000313" key="2">
    <source>
        <dbReference type="EMBL" id="OXA51904.1"/>
    </source>
</evidence>
<keyword evidence="1" id="KW-0812">Transmembrane</keyword>
<sequence length="473" mass="54208">MYQNQNKSSFSFGPPNNILHEPVTSTISDKKTKLIYFNEQPPKVKRDSYQITVSSSSELHKDSDDGLSSSIWRANFIIVFIPLLIWGFPIHLLFRKRRIYSMRDWLKYLCPCSSPLSSILTMLLVVISVLLNITVIYALGKLIYIVLIKAVITSDDVLDLLGGLLRLVPVVIPLDMFWLWGYKLRNFVGSFDRVAALWKPIDGDGTEFAQIGTRRMKLALIYIMIICAHVLHYLSDFYHDDKPDLSSQSIANQVWEVTMVYSTAILATLVLPIYCCFCWAVHYELEMTKEYIRSLVLVRVTPNYTHFDEFKKMSRKITDDILMINSIFSILFSVVVVILGVYIFGEVQNLGIIIANEAVATYTGKSKEAFDPGTIRLIFGDILIILLYVGLLGLTIYQAIVTNDAMRGLHVWLNDFVTEPNSRLSQDLHGSYELLKWYIHSRLEQEKPALLNILITALLPPLKTRLTRYQVYH</sequence>
<keyword evidence="1" id="KW-0472">Membrane</keyword>
<reference evidence="2 3" key="1">
    <citation type="submission" date="2015-12" db="EMBL/GenBank/DDBJ databases">
        <title>The genome of Folsomia candida.</title>
        <authorList>
            <person name="Faddeeva A."/>
            <person name="Derks M.F."/>
            <person name="Anvar Y."/>
            <person name="Smit S."/>
            <person name="Van Straalen N."/>
            <person name="Roelofs D."/>
        </authorList>
    </citation>
    <scope>NUCLEOTIDE SEQUENCE [LARGE SCALE GENOMIC DNA]</scope>
    <source>
        <strain evidence="2 3">VU population</strain>
        <tissue evidence="2">Whole body</tissue>
    </source>
</reference>
<feature type="transmembrane region" description="Helical" evidence="1">
    <location>
        <begin position="321"/>
        <end position="344"/>
    </location>
</feature>
<dbReference type="Proteomes" id="UP000198287">
    <property type="component" value="Unassembled WGS sequence"/>
</dbReference>
<feature type="transmembrane region" description="Helical" evidence="1">
    <location>
        <begin position="71"/>
        <end position="94"/>
    </location>
</feature>
<organism evidence="2 3">
    <name type="scientific">Folsomia candida</name>
    <name type="common">Springtail</name>
    <dbReference type="NCBI Taxonomy" id="158441"/>
    <lineage>
        <taxon>Eukaryota</taxon>
        <taxon>Metazoa</taxon>
        <taxon>Ecdysozoa</taxon>
        <taxon>Arthropoda</taxon>
        <taxon>Hexapoda</taxon>
        <taxon>Collembola</taxon>
        <taxon>Entomobryomorpha</taxon>
        <taxon>Isotomoidea</taxon>
        <taxon>Isotomidae</taxon>
        <taxon>Proisotominae</taxon>
        <taxon>Folsomia</taxon>
    </lineage>
</organism>
<feature type="transmembrane region" description="Helical" evidence="1">
    <location>
        <begin position="219"/>
        <end position="239"/>
    </location>
</feature>
<keyword evidence="1" id="KW-1133">Transmembrane helix</keyword>
<feature type="transmembrane region" description="Helical" evidence="1">
    <location>
        <begin position="115"/>
        <end position="140"/>
    </location>
</feature>
<gene>
    <name evidence="2" type="ORF">Fcan01_13081</name>
</gene>
<protein>
    <submittedName>
        <fullName evidence="2">Uncharacterized protein</fullName>
    </submittedName>
</protein>
<feature type="transmembrane region" description="Helical" evidence="1">
    <location>
        <begin position="375"/>
        <end position="397"/>
    </location>
</feature>
<dbReference type="OrthoDB" id="8249516at2759"/>
<dbReference type="AlphaFoldDB" id="A0A226E4E9"/>